<evidence type="ECO:0000256" key="2">
    <source>
        <dbReference type="ARBA" id="ARBA00022833"/>
    </source>
</evidence>
<gene>
    <name evidence="5" type="ORF">SAMN05216187_1038</name>
</gene>
<feature type="chain" id="PRO_5039507665" evidence="3">
    <location>
        <begin position="19"/>
        <end position="314"/>
    </location>
</feature>
<keyword evidence="2" id="KW-0862">Zinc</keyword>
<dbReference type="Pfam" id="PF09223">
    <property type="entry name" value="ZinT"/>
    <property type="match status" value="1"/>
</dbReference>
<dbReference type="InterPro" id="IPR015304">
    <property type="entry name" value="ZinT_dom"/>
</dbReference>
<evidence type="ECO:0000313" key="5">
    <source>
        <dbReference type="EMBL" id="SDJ83125.1"/>
    </source>
</evidence>
<feature type="domain" description="ZinT" evidence="4">
    <location>
        <begin position="138"/>
        <end position="314"/>
    </location>
</feature>
<organism evidence="5 6">
    <name type="scientific">Jeotgalicoccus aerolatus</name>
    <dbReference type="NCBI Taxonomy" id="709510"/>
    <lineage>
        <taxon>Bacteria</taxon>
        <taxon>Bacillati</taxon>
        <taxon>Bacillota</taxon>
        <taxon>Bacilli</taxon>
        <taxon>Bacillales</taxon>
        <taxon>Staphylococcaceae</taxon>
        <taxon>Jeotgalicoccus</taxon>
    </lineage>
</organism>
<evidence type="ECO:0000256" key="3">
    <source>
        <dbReference type="SAM" id="SignalP"/>
    </source>
</evidence>
<dbReference type="InterPro" id="IPR012674">
    <property type="entry name" value="Calycin"/>
</dbReference>
<feature type="signal peptide" evidence="3">
    <location>
        <begin position="1"/>
        <end position="18"/>
    </location>
</feature>
<dbReference type="Proteomes" id="UP000242700">
    <property type="component" value="Unassembled WGS sequence"/>
</dbReference>
<dbReference type="PROSITE" id="PS51257">
    <property type="entry name" value="PROKAR_LIPOPROTEIN"/>
    <property type="match status" value="1"/>
</dbReference>
<dbReference type="GO" id="GO:0008270">
    <property type="term" value="F:zinc ion binding"/>
    <property type="evidence" value="ECO:0007669"/>
    <property type="project" value="InterPro"/>
</dbReference>
<dbReference type="EMBL" id="FNFI01000003">
    <property type="protein sequence ID" value="SDJ83125.1"/>
    <property type="molecule type" value="Genomic_DNA"/>
</dbReference>
<dbReference type="SUPFAM" id="SSF50814">
    <property type="entry name" value="Lipocalins"/>
    <property type="match status" value="1"/>
</dbReference>
<reference evidence="6" key="1">
    <citation type="submission" date="2016-10" db="EMBL/GenBank/DDBJ databases">
        <authorList>
            <person name="Varghese N."/>
            <person name="Submissions S."/>
        </authorList>
    </citation>
    <scope>NUCLEOTIDE SEQUENCE [LARGE SCALE GENOMIC DNA]</scope>
    <source>
        <strain evidence="6">CGMCC 1.8911</strain>
    </source>
</reference>
<evidence type="ECO:0000259" key="4">
    <source>
        <dbReference type="Pfam" id="PF09223"/>
    </source>
</evidence>
<keyword evidence="1 3" id="KW-0732">Signal</keyword>
<proteinExistence type="predicted"/>
<sequence length="314" mass="36143">MKTILKGLGLLSVLIFLAACKNDEALQADKEEETHQHTAHETSEHADKAVIEGAADHYHTGDMAELTVNEEGLAGEHWHWYTSDDEENWKVIEGEEKNTLITEAKDGQYIKAVLYDENHEAAAESEPVKITIDDHTGDIYEGYFENGQVEDRNISDWAGEWQSVYHYLESGVLDEVFEHKAESGDMSAEEYKEYYREGYMTEVSELEITDHGELIFHEGDNSYSGKYIYDGYEILEYEAGNRGVRYIFKQSSGDDKAPEYIQFSDHMIAPEKSGHFHLYWGDDRNSLLEEVTHWPTYYPAKQSESEIKQDMLKH</sequence>
<name>A0A1G8WZW1_9STAP</name>
<dbReference type="OrthoDB" id="9810636at2"/>
<protein>
    <submittedName>
        <fullName evidence="5">Zinc transport system substrate-binding protein</fullName>
    </submittedName>
</protein>
<accession>A0A1G8WZW1</accession>
<evidence type="ECO:0000256" key="1">
    <source>
        <dbReference type="ARBA" id="ARBA00022729"/>
    </source>
</evidence>
<dbReference type="Gene3D" id="2.40.128.20">
    <property type="match status" value="1"/>
</dbReference>
<dbReference type="AlphaFoldDB" id="A0A1G8WZW1"/>
<dbReference type="RefSeq" id="WP_092595568.1">
    <property type="nucleotide sequence ID" value="NZ_FNFI01000003.1"/>
</dbReference>
<evidence type="ECO:0000313" key="6">
    <source>
        <dbReference type="Proteomes" id="UP000242700"/>
    </source>
</evidence>
<dbReference type="STRING" id="586411.SAMN05216187_1038"/>